<dbReference type="AlphaFoldDB" id="A0A835XNU8"/>
<gene>
    <name evidence="2" type="ORF">HYH03_014347</name>
</gene>
<feature type="compositionally biased region" description="Low complexity" evidence="1">
    <location>
        <begin position="149"/>
        <end position="159"/>
    </location>
</feature>
<reference evidence="2" key="1">
    <citation type="journal article" date="2020" name="bioRxiv">
        <title>Comparative genomics of Chlamydomonas.</title>
        <authorList>
            <person name="Craig R.J."/>
            <person name="Hasan A.R."/>
            <person name="Ness R.W."/>
            <person name="Keightley P.D."/>
        </authorList>
    </citation>
    <scope>NUCLEOTIDE SEQUENCE</scope>
    <source>
        <strain evidence="2">CCAP 11/70</strain>
    </source>
</reference>
<keyword evidence="3" id="KW-1185">Reference proteome</keyword>
<dbReference type="OrthoDB" id="10672603at2759"/>
<evidence type="ECO:0000313" key="2">
    <source>
        <dbReference type="EMBL" id="KAG2486974.1"/>
    </source>
</evidence>
<protein>
    <submittedName>
        <fullName evidence="2">Uncharacterized protein</fullName>
    </submittedName>
</protein>
<sequence length="213" mass="19977">MAAPFVPDQPNPFDVLGSEAPAADNIATASAQGGSSEARAGEVLPPDVAELTAGGGSSLSAEADTPIPVANDSPINATAAVIGGAEAEDRARQEGGGGGADVSQTAAASGGGGGGAEGEGFQDVTGGTGAGKRAAEALGLGSVPKAADEPAATAASGGVETEEEMTEGHEKGSGGGGGGLKGLIGSAVQAVTSGVAALGRSGRDESDKPQQEA</sequence>
<name>A0A835XNU8_9CHLO</name>
<organism evidence="2 3">
    <name type="scientific">Edaphochlamys debaryana</name>
    <dbReference type="NCBI Taxonomy" id="47281"/>
    <lineage>
        <taxon>Eukaryota</taxon>
        <taxon>Viridiplantae</taxon>
        <taxon>Chlorophyta</taxon>
        <taxon>core chlorophytes</taxon>
        <taxon>Chlorophyceae</taxon>
        <taxon>CS clade</taxon>
        <taxon>Chlamydomonadales</taxon>
        <taxon>Chlamydomonadales incertae sedis</taxon>
        <taxon>Edaphochlamys</taxon>
    </lineage>
</organism>
<comment type="caution">
    <text evidence="2">The sequence shown here is derived from an EMBL/GenBank/DDBJ whole genome shotgun (WGS) entry which is preliminary data.</text>
</comment>
<evidence type="ECO:0000313" key="3">
    <source>
        <dbReference type="Proteomes" id="UP000612055"/>
    </source>
</evidence>
<evidence type="ECO:0000256" key="1">
    <source>
        <dbReference type="SAM" id="MobiDB-lite"/>
    </source>
</evidence>
<dbReference type="EMBL" id="JAEHOE010000103">
    <property type="protein sequence ID" value="KAG2486974.1"/>
    <property type="molecule type" value="Genomic_DNA"/>
</dbReference>
<accession>A0A835XNU8</accession>
<feature type="compositionally biased region" description="Gly residues" evidence="1">
    <location>
        <begin position="109"/>
        <end position="118"/>
    </location>
</feature>
<dbReference type="Proteomes" id="UP000612055">
    <property type="component" value="Unassembled WGS sequence"/>
</dbReference>
<proteinExistence type="predicted"/>
<feature type="region of interest" description="Disordered" evidence="1">
    <location>
        <begin position="1"/>
        <end position="183"/>
    </location>
</feature>
<feature type="compositionally biased region" description="Gly residues" evidence="1">
    <location>
        <begin position="173"/>
        <end position="182"/>
    </location>
</feature>